<evidence type="ECO:0000313" key="3">
    <source>
        <dbReference type="Proteomes" id="UP000324222"/>
    </source>
</evidence>
<evidence type="ECO:0000256" key="1">
    <source>
        <dbReference type="SAM" id="MobiDB-lite"/>
    </source>
</evidence>
<evidence type="ECO:0000313" key="2">
    <source>
        <dbReference type="EMBL" id="MPC24475.1"/>
    </source>
</evidence>
<gene>
    <name evidence="2" type="ORF">E2C01_017556</name>
</gene>
<feature type="compositionally biased region" description="Low complexity" evidence="1">
    <location>
        <begin position="112"/>
        <end position="122"/>
    </location>
</feature>
<dbReference type="Proteomes" id="UP000324222">
    <property type="component" value="Unassembled WGS sequence"/>
</dbReference>
<keyword evidence="3" id="KW-1185">Reference proteome</keyword>
<feature type="region of interest" description="Disordered" evidence="1">
    <location>
        <begin position="92"/>
        <end position="122"/>
    </location>
</feature>
<dbReference type="EMBL" id="VSRR010001333">
    <property type="protein sequence ID" value="MPC24475.1"/>
    <property type="molecule type" value="Genomic_DNA"/>
</dbReference>
<organism evidence="2 3">
    <name type="scientific">Portunus trituberculatus</name>
    <name type="common">Swimming crab</name>
    <name type="synonym">Neptunus trituberculatus</name>
    <dbReference type="NCBI Taxonomy" id="210409"/>
    <lineage>
        <taxon>Eukaryota</taxon>
        <taxon>Metazoa</taxon>
        <taxon>Ecdysozoa</taxon>
        <taxon>Arthropoda</taxon>
        <taxon>Crustacea</taxon>
        <taxon>Multicrustacea</taxon>
        <taxon>Malacostraca</taxon>
        <taxon>Eumalacostraca</taxon>
        <taxon>Eucarida</taxon>
        <taxon>Decapoda</taxon>
        <taxon>Pleocyemata</taxon>
        <taxon>Brachyura</taxon>
        <taxon>Eubrachyura</taxon>
        <taxon>Portunoidea</taxon>
        <taxon>Portunidae</taxon>
        <taxon>Portuninae</taxon>
        <taxon>Portunus</taxon>
    </lineage>
</organism>
<dbReference type="AlphaFoldDB" id="A0A5B7DT71"/>
<name>A0A5B7DT71_PORTR</name>
<protein>
    <submittedName>
        <fullName evidence="2">Uncharacterized protein</fullName>
    </submittedName>
</protein>
<comment type="caution">
    <text evidence="2">The sequence shown here is derived from an EMBL/GenBank/DDBJ whole genome shotgun (WGS) entry which is preliminary data.</text>
</comment>
<reference evidence="2 3" key="1">
    <citation type="submission" date="2019-05" db="EMBL/GenBank/DDBJ databases">
        <title>Another draft genome of Portunus trituberculatus and its Hox gene families provides insights of decapod evolution.</title>
        <authorList>
            <person name="Jeong J.-H."/>
            <person name="Song I."/>
            <person name="Kim S."/>
            <person name="Choi T."/>
            <person name="Kim D."/>
            <person name="Ryu S."/>
            <person name="Kim W."/>
        </authorList>
    </citation>
    <scope>NUCLEOTIDE SEQUENCE [LARGE SCALE GENOMIC DNA]</scope>
    <source>
        <tissue evidence="2">Muscle</tissue>
    </source>
</reference>
<accession>A0A5B7DT71</accession>
<proteinExistence type="predicted"/>
<sequence>MRRCLIHSATACLTSPLSTSSQSLPYPIPSSHRYGSPFLHALATPHIASLTPSPLTPHHTFSFPSLPHKAVSVLSLPHYTTHASPLHNSCPLTTLPAPHSTSPIPPPPTTPAPSLAPVCSGA</sequence>